<dbReference type="Gene3D" id="2.40.260.10">
    <property type="entry name" value="Sortase"/>
    <property type="match status" value="1"/>
</dbReference>
<keyword evidence="1" id="KW-0378">Hydrolase</keyword>
<name>A0A1T2L1Z2_9GAMM</name>
<dbReference type="InterPro" id="IPR023365">
    <property type="entry name" value="Sortase_dom-sf"/>
</dbReference>
<dbReference type="GO" id="GO:0016787">
    <property type="term" value="F:hydrolase activity"/>
    <property type="evidence" value="ECO:0007669"/>
    <property type="project" value="UniProtKB-KW"/>
</dbReference>
<comment type="caution">
    <text evidence="2">The sequence shown here is derived from an EMBL/GenBank/DDBJ whole genome shotgun (WGS) entry which is preliminary data.</text>
</comment>
<dbReference type="InterPro" id="IPR022445">
    <property type="entry name" value="Sortase_proteobact_type"/>
</dbReference>
<reference evidence="2 3" key="1">
    <citation type="submission" date="2016-11" db="EMBL/GenBank/DDBJ databases">
        <title>Mixed transmission modes and dynamic genome evolution in an obligate animal-bacterial symbiosis.</title>
        <authorList>
            <person name="Russell S.L."/>
            <person name="Corbett-Detig R.B."/>
            <person name="Cavanaugh C.M."/>
        </authorList>
    </citation>
    <scope>NUCLEOTIDE SEQUENCE [LARGE SCALE GENOMIC DNA]</scope>
    <source>
        <strain evidence="2">Sveles-Q1</strain>
    </source>
</reference>
<dbReference type="Pfam" id="PF04203">
    <property type="entry name" value="Sortase"/>
    <property type="match status" value="1"/>
</dbReference>
<dbReference type="NCBIfam" id="TIGR01076">
    <property type="entry name" value="sortase_fam"/>
    <property type="match status" value="1"/>
</dbReference>
<dbReference type="NCBIfam" id="TIGR03784">
    <property type="entry name" value="marine_sortase"/>
    <property type="match status" value="1"/>
</dbReference>
<sequence length="196" mass="22007">MELIRRRLLALLLLIVSVAGGWQFGQGVWIYAKAGLAQVLMERAWQQSLEQGGNVKPWPWADIWPVARLRVERLGVDLIVMRGQSGEALAFGPGHNRDSAQPGNNGTVVVSGHRDTHFRFMQLLQAGDAIELESREGRFRYRLEEGAVVDARQTQIANREEGHYLALVTCYPFNSLDSSGSLRYLVSGTREVAEWF</sequence>
<dbReference type="Proteomes" id="UP000191110">
    <property type="component" value="Unassembled WGS sequence"/>
</dbReference>
<dbReference type="SUPFAM" id="SSF63817">
    <property type="entry name" value="Sortase"/>
    <property type="match status" value="1"/>
</dbReference>
<dbReference type="CDD" id="cd05828">
    <property type="entry name" value="Sortase_D_1"/>
    <property type="match status" value="1"/>
</dbReference>
<dbReference type="AlphaFoldDB" id="A0A1T2L1Z2"/>
<dbReference type="InterPro" id="IPR005754">
    <property type="entry name" value="Sortase"/>
</dbReference>
<organism evidence="2 3">
    <name type="scientific">Solemya pervernicosa gill symbiont</name>
    <dbReference type="NCBI Taxonomy" id="642797"/>
    <lineage>
        <taxon>Bacteria</taxon>
        <taxon>Pseudomonadati</taxon>
        <taxon>Pseudomonadota</taxon>
        <taxon>Gammaproteobacteria</taxon>
        <taxon>sulfur-oxidizing symbionts</taxon>
    </lineage>
</organism>
<evidence type="ECO:0000313" key="2">
    <source>
        <dbReference type="EMBL" id="OOZ39092.1"/>
    </source>
</evidence>
<evidence type="ECO:0000256" key="1">
    <source>
        <dbReference type="ARBA" id="ARBA00022801"/>
    </source>
</evidence>
<dbReference type="OrthoDB" id="9790661at2"/>
<dbReference type="InterPro" id="IPR041999">
    <property type="entry name" value="Sortase_D_1"/>
</dbReference>
<accession>A0A1T2L1Z2</accession>
<protein>
    <submittedName>
        <fullName evidence="2">Sortase, marine proteobacterial type</fullName>
    </submittedName>
</protein>
<dbReference type="RefSeq" id="WP_078484522.1">
    <property type="nucleotide sequence ID" value="NZ_MPRL01000061.1"/>
</dbReference>
<proteinExistence type="predicted"/>
<dbReference type="EMBL" id="MPRL01000061">
    <property type="protein sequence ID" value="OOZ39092.1"/>
    <property type="molecule type" value="Genomic_DNA"/>
</dbReference>
<keyword evidence="3" id="KW-1185">Reference proteome</keyword>
<evidence type="ECO:0000313" key="3">
    <source>
        <dbReference type="Proteomes" id="UP000191110"/>
    </source>
</evidence>
<gene>
    <name evidence="2" type="ORF">BOW53_13010</name>
</gene>